<name>A0A812YAW3_9DINO</name>
<sequence>MPSSRQNSVATFSLVQQATRAAGIRFTPLRAVAENRSKYRRRTAEIPRASTLSPAATFSKAIAVTRLCRPRAQP</sequence>
<keyword evidence="2" id="KW-1185">Reference proteome</keyword>
<comment type="caution">
    <text evidence="1">The sequence shown here is derived from an EMBL/GenBank/DDBJ whole genome shotgun (WGS) entry which is preliminary data.</text>
</comment>
<reference evidence="1" key="1">
    <citation type="submission" date="2021-02" db="EMBL/GenBank/DDBJ databases">
        <authorList>
            <person name="Dougan E. K."/>
            <person name="Rhodes N."/>
            <person name="Thang M."/>
            <person name="Chan C."/>
        </authorList>
    </citation>
    <scope>NUCLEOTIDE SEQUENCE</scope>
</reference>
<evidence type="ECO:0000313" key="2">
    <source>
        <dbReference type="Proteomes" id="UP000601435"/>
    </source>
</evidence>
<dbReference type="AlphaFoldDB" id="A0A812YAW3"/>
<proteinExistence type="predicted"/>
<evidence type="ECO:0000313" key="1">
    <source>
        <dbReference type="EMBL" id="CAE7763799.1"/>
    </source>
</evidence>
<gene>
    <name evidence="1" type="ORF">SNEC2469_LOCUS22252</name>
</gene>
<accession>A0A812YAW3</accession>
<organism evidence="1 2">
    <name type="scientific">Symbiodinium necroappetens</name>
    <dbReference type="NCBI Taxonomy" id="1628268"/>
    <lineage>
        <taxon>Eukaryota</taxon>
        <taxon>Sar</taxon>
        <taxon>Alveolata</taxon>
        <taxon>Dinophyceae</taxon>
        <taxon>Suessiales</taxon>
        <taxon>Symbiodiniaceae</taxon>
        <taxon>Symbiodinium</taxon>
    </lineage>
</organism>
<dbReference type="Proteomes" id="UP000601435">
    <property type="component" value="Unassembled WGS sequence"/>
</dbReference>
<dbReference type="EMBL" id="CAJNJA010040175">
    <property type="protein sequence ID" value="CAE7763799.1"/>
    <property type="molecule type" value="Genomic_DNA"/>
</dbReference>
<protein>
    <submittedName>
        <fullName evidence="1">Uncharacterized protein</fullName>
    </submittedName>
</protein>